<reference evidence="5" key="1">
    <citation type="submission" date="2019-09" db="EMBL/GenBank/DDBJ databases">
        <title>Characterisation of the sponge microbiome using genome-centric metagenomics.</title>
        <authorList>
            <person name="Engelberts J.P."/>
            <person name="Robbins S.J."/>
            <person name="De Goeij J.M."/>
            <person name="Aranda M."/>
            <person name="Bell S.C."/>
            <person name="Webster N.S."/>
        </authorList>
    </citation>
    <scope>NUCLEOTIDE SEQUENCE</scope>
    <source>
        <strain evidence="5">SB0664_bin_27</strain>
    </source>
</reference>
<dbReference type="InterPro" id="IPR025997">
    <property type="entry name" value="SBP_2_dom"/>
</dbReference>
<dbReference type="PANTHER" id="PTHR30036:SF7">
    <property type="entry name" value="ABC TRANSPORTER PERIPLASMIC-BINDING PROTEIN YPHF"/>
    <property type="match status" value="1"/>
</dbReference>
<comment type="similarity">
    <text evidence="2">Belongs to the bacterial solute-binding protein 2 family.</text>
</comment>
<evidence type="ECO:0000259" key="4">
    <source>
        <dbReference type="Pfam" id="PF13407"/>
    </source>
</evidence>
<evidence type="ECO:0000256" key="1">
    <source>
        <dbReference type="ARBA" id="ARBA00004196"/>
    </source>
</evidence>
<accession>A0A6B0YV26</accession>
<feature type="domain" description="Periplasmic binding protein" evidence="4">
    <location>
        <begin position="357"/>
        <end position="599"/>
    </location>
</feature>
<feature type="chain" id="PRO_5025448463" evidence="3">
    <location>
        <begin position="21"/>
        <end position="633"/>
    </location>
</feature>
<comment type="caution">
    <text evidence="5">The sequence shown here is derived from an EMBL/GenBank/DDBJ whole genome shotgun (WGS) entry which is preliminary data.</text>
</comment>
<dbReference type="EMBL" id="VXRG01000110">
    <property type="protein sequence ID" value="MXY94457.1"/>
    <property type="molecule type" value="Genomic_DNA"/>
</dbReference>
<gene>
    <name evidence="5" type="ORF">F4Y42_13535</name>
</gene>
<feature type="domain" description="Periplasmic binding protein" evidence="4">
    <location>
        <begin position="67"/>
        <end position="310"/>
    </location>
</feature>
<evidence type="ECO:0000256" key="2">
    <source>
        <dbReference type="ARBA" id="ARBA00007639"/>
    </source>
</evidence>
<dbReference type="GO" id="GO:0030288">
    <property type="term" value="C:outer membrane-bounded periplasmic space"/>
    <property type="evidence" value="ECO:0007669"/>
    <property type="project" value="TreeGrafter"/>
</dbReference>
<feature type="signal peptide" evidence="3">
    <location>
        <begin position="1"/>
        <end position="20"/>
    </location>
</feature>
<dbReference type="AlphaFoldDB" id="A0A6B0YV26"/>
<name>A0A6B0YV26_9CHLR</name>
<dbReference type="Pfam" id="PF13407">
    <property type="entry name" value="Peripla_BP_4"/>
    <property type="match status" value="2"/>
</dbReference>
<dbReference type="InterPro" id="IPR028082">
    <property type="entry name" value="Peripla_BP_I"/>
</dbReference>
<sequence length="633" mass="66000">MQQRLYLITTLLLVTVLALAACAPGGDSGQQEMAQSEEGEGAAAAEAGDADGGLSFIAVQHAECAWDSFWCTVQNGINSAADDLGVDVTILAPDEFDLDKTASLIEQAVAANPDGIMLTVTDPILFKEPIMKAIDAGIPVIAYNAGSGPIADNIPYYTYLGQDEYQGGYLGGLRLAAGGGTQGVCINQQVGHTGLDKRCAGFSDALAESGIPTEVLAIGDDPAEATTIIGDYYTANPDTDVFLTLGPNGANPFYVFVENEGLTADDITHGTFDLSEEIKANIVSGMTMFGIDQQPFLQGYGGVSTLSMIARYGILPALPVSATGPGFVDAASLASEPDPDAPVSVIAVQHAECAWDSFWCVVQNGINTASEMMGVDVTILAPDEFDLDKTASLIEQAVAANPDGIMLTVTDPILFKEPIMKAIDAGIPVIAYNAGSGPIADNIPYYTYLGQDEYQGGYLGGLRLAAGGGTQGVCINQQVGHTGLDKRCAGFVDALGESGIPAEVLAIGDDPAEAATIIGDYFTANPDTDIFLTLGPNGANPFYVFVENEGLMADDFTHGTFDLSQEINANIESGLTMFGIDQQPFLQGFGGIQALNLLVRHGIVPALPVTPTGPGFVDQGNLSVVQELAGEYR</sequence>
<comment type="subcellular location">
    <subcellularLocation>
        <location evidence="1">Cell envelope</location>
    </subcellularLocation>
</comment>
<organism evidence="5">
    <name type="scientific">Caldilineaceae bacterium SB0664_bin_27</name>
    <dbReference type="NCBI Taxonomy" id="2605260"/>
    <lineage>
        <taxon>Bacteria</taxon>
        <taxon>Bacillati</taxon>
        <taxon>Chloroflexota</taxon>
        <taxon>Caldilineae</taxon>
        <taxon>Caldilineales</taxon>
        <taxon>Caldilineaceae</taxon>
    </lineage>
</organism>
<dbReference type="GO" id="GO:0030246">
    <property type="term" value="F:carbohydrate binding"/>
    <property type="evidence" value="ECO:0007669"/>
    <property type="project" value="TreeGrafter"/>
</dbReference>
<evidence type="ECO:0000256" key="3">
    <source>
        <dbReference type="SAM" id="SignalP"/>
    </source>
</evidence>
<dbReference type="Gene3D" id="3.40.50.2300">
    <property type="match status" value="4"/>
</dbReference>
<dbReference type="SUPFAM" id="SSF53822">
    <property type="entry name" value="Periplasmic binding protein-like I"/>
    <property type="match status" value="2"/>
</dbReference>
<evidence type="ECO:0000313" key="5">
    <source>
        <dbReference type="EMBL" id="MXY94457.1"/>
    </source>
</evidence>
<proteinExistence type="inferred from homology"/>
<dbReference type="PANTHER" id="PTHR30036">
    <property type="entry name" value="D-XYLOSE-BINDING PERIPLASMIC PROTEIN"/>
    <property type="match status" value="1"/>
</dbReference>
<dbReference type="PROSITE" id="PS51257">
    <property type="entry name" value="PROKAR_LIPOPROTEIN"/>
    <property type="match status" value="1"/>
</dbReference>
<dbReference type="InterPro" id="IPR050555">
    <property type="entry name" value="Bact_Solute-Bind_Prot2"/>
</dbReference>
<protein>
    <submittedName>
        <fullName evidence="5">Sugar ABC transporter substrate-binding protein</fullName>
    </submittedName>
</protein>
<keyword evidence="3" id="KW-0732">Signal</keyword>
<dbReference type="CDD" id="cd06312">
    <property type="entry name" value="PBP1_ABC_sugar_binding-like"/>
    <property type="match status" value="2"/>
</dbReference>